<dbReference type="InterPro" id="IPR051783">
    <property type="entry name" value="NAD(P)-dependent_oxidoreduct"/>
</dbReference>
<dbReference type="AlphaFoldDB" id="A0AAU8FJD3"/>
<protein>
    <submittedName>
        <fullName evidence="2">SDR family oxidoreductase</fullName>
    </submittedName>
</protein>
<dbReference type="EMBL" id="CP159289">
    <property type="protein sequence ID" value="XCH24666.1"/>
    <property type="molecule type" value="Genomic_DNA"/>
</dbReference>
<evidence type="ECO:0000313" key="2">
    <source>
        <dbReference type="EMBL" id="XCH24666.1"/>
    </source>
</evidence>
<organism evidence="2">
    <name type="scientific">Dyadobacter sp. 676</name>
    <dbReference type="NCBI Taxonomy" id="3088362"/>
    <lineage>
        <taxon>Bacteria</taxon>
        <taxon>Pseudomonadati</taxon>
        <taxon>Bacteroidota</taxon>
        <taxon>Cytophagia</taxon>
        <taxon>Cytophagales</taxon>
        <taxon>Spirosomataceae</taxon>
        <taxon>Dyadobacter</taxon>
    </lineage>
</organism>
<dbReference type="RefSeq" id="WP_353719981.1">
    <property type="nucleotide sequence ID" value="NZ_CP159289.1"/>
</dbReference>
<dbReference type="Pfam" id="PF01370">
    <property type="entry name" value="Epimerase"/>
    <property type="match status" value="1"/>
</dbReference>
<gene>
    <name evidence="2" type="ORF">ABV298_30980</name>
</gene>
<dbReference type="PANTHER" id="PTHR48079">
    <property type="entry name" value="PROTEIN YEEZ"/>
    <property type="match status" value="1"/>
</dbReference>
<dbReference type="GO" id="GO:0004029">
    <property type="term" value="F:aldehyde dehydrogenase (NAD+) activity"/>
    <property type="evidence" value="ECO:0007669"/>
    <property type="project" value="TreeGrafter"/>
</dbReference>
<accession>A0AAU8FJD3</accession>
<dbReference type="InterPro" id="IPR001509">
    <property type="entry name" value="Epimerase_deHydtase"/>
</dbReference>
<feature type="domain" description="NAD-dependent epimerase/dehydratase" evidence="1">
    <location>
        <begin position="3"/>
        <end position="211"/>
    </location>
</feature>
<evidence type="ECO:0000259" key="1">
    <source>
        <dbReference type="Pfam" id="PF01370"/>
    </source>
</evidence>
<dbReference type="CDD" id="cd05262">
    <property type="entry name" value="SDR_a7"/>
    <property type="match status" value="1"/>
</dbReference>
<dbReference type="GO" id="GO:0005737">
    <property type="term" value="C:cytoplasm"/>
    <property type="evidence" value="ECO:0007669"/>
    <property type="project" value="TreeGrafter"/>
</dbReference>
<proteinExistence type="predicted"/>
<dbReference type="InterPro" id="IPR036291">
    <property type="entry name" value="NAD(P)-bd_dom_sf"/>
</dbReference>
<reference evidence="2" key="1">
    <citation type="submission" date="2024-06" db="EMBL/GenBank/DDBJ databases">
        <title>Sequencing and assembly of the genome of Dyadobacter sp. strain 676, a symbiont of Cyamopsis tetragonoloba.</title>
        <authorList>
            <person name="Guro P."/>
            <person name="Sazanova A."/>
            <person name="Kuznetsova I."/>
            <person name="Belimov A."/>
            <person name="Safronova V."/>
        </authorList>
    </citation>
    <scope>NUCLEOTIDE SEQUENCE</scope>
    <source>
        <strain evidence="2">676</strain>
    </source>
</reference>
<dbReference type="PANTHER" id="PTHR48079:SF6">
    <property type="entry name" value="NAD(P)-BINDING DOMAIN-CONTAINING PROTEIN-RELATED"/>
    <property type="match status" value="1"/>
</dbReference>
<name>A0AAU8FJD3_9BACT</name>
<dbReference type="Gene3D" id="3.40.50.720">
    <property type="entry name" value="NAD(P)-binding Rossmann-like Domain"/>
    <property type="match status" value="1"/>
</dbReference>
<sequence length="304" mass="31793">MRVFVTGASGFVGSAIVDELLKNGHEVLGLVRSDKSAGALEAAGATPLRGDVNDAGVLYAGATNADAVIHTAFNHDFSQYKANCEADRQVIKTLGEALAGSGKPLVVTSGTGILHYDRPITEDDVLSAGSDVIPRAVTDEAANAVAATGVDVYIVRLPASVHGAGDHGFVPIIVGIAKEKGESAYIGDGDNRWPAVHRFDAAVLYRLIIEKRPDLKVLHAVAEEGIPFREIAKTIGTGLNLPVTGKTDEAATAHFGWFTHFAGMNCVASSARTRETLGWDTNAPGLLTDIETAGYLTASPAARH</sequence>
<dbReference type="SUPFAM" id="SSF51735">
    <property type="entry name" value="NAD(P)-binding Rossmann-fold domains"/>
    <property type="match status" value="1"/>
</dbReference>